<dbReference type="OrthoDB" id="1201418at2"/>
<accession>A0A1B8U622</accession>
<proteinExistence type="predicted"/>
<dbReference type="Proteomes" id="UP000092612">
    <property type="component" value="Unassembled WGS sequence"/>
</dbReference>
<dbReference type="STRING" id="996801.BW723_06525"/>
<evidence type="ECO:0000313" key="2">
    <source>
        <dbReference type="Proteomes" id="UP000092612"/>
    </source>
</evidence>
<dbReference type="EMBL" id="LSFL01000005">
    <property type="protein sequence ID" value="OBY67315.1"/>
    <property type="molecule type" value="Genomic_DNA"/>
</dbReference>
<reference evidence="2" key="1">
    <citation type="submission" date="2016-02" db="EMBL/GenBank/DDBJ databases">
        <title>Paenibacillus sp. LPB0068, isolated from Crassostrea gigas.</title>
        <authorList>
            <person name="Shin S.-K."/>
            <person name="Yi H."/>
        </authorList>
    </citation>
    <scope>NUCLEOTIDE SEQUENCE [LARGE SCALE GENOMIC DNA]</scope>
    <source>
        <strain evidence="2">KCTC 23969</strain>
    </source>
</reference>
<keyword evidence="2" id="KW-1185">Reference proteome</keyword>
<protein>
    <recommendedName>
        <fullName evidence="3">Lipocalin-like domain-containing protein</fullName>
    </recommendedName>
</protein>
<dbReference type="KEGG" id="prn:BW723_06525"/>
<organism evidence="1 2">
    <name type="scientific">Polaribacter reichenbachii</name>
    <dbReference type="NCBI Taxonomy" id="996801"/>
    <lineage>
        <taxon>Bacteria</taxon>
        <taxon>Pseudomonadati</taxon>
        <taxon>Bacteroidota</taxon>
        <taxon>Flavobacteriia</taxon>
        <taxon>Flavobacteriales</taxon>
        <taxon>Flavobacteriaceae</taxon>
    </lineage>
</organism>
<gene>
    <name evidence="1" type="ORF">LPB301_02965</name>
</gene>
<comment type="caution">
    <text evidence="1">The sequence shown here is derived from an EMBL/GenBank/DDBJ whole genome shotgun (WGS) entry which is preliminary data.</text>
</comment>
<dbReference type="RefSeq" id="WP_068357223.1">
    <property type="nucleotide sequence ID" value="NZ_CP019337.1"/>
</dbReference>
<name>A0A1B8U622_9FLAO</name>
<dbReference type="PROSITE" id="PS51257">
    <property type="entry name" value="PROKAR_LIPOPROTEIN"/>
    <property type="match status" value="1"/>
</dbReference>
<sequence length="154" mass="18145">MKLKNIFFISCFGILIVACTKEKSLQEYMTDSWQTTYLKIEMPTYEKSDSLEVYEDKFDNNPELIAQSKYNADGTFNAWFINNKNERISDSDGKWSVENDSLFVEFFYDGRNMKVSYHITKTNEGFIGKSIFDWDNDGNFDDFLTMKTKRIKTD</sequence>
<evidence type="ECO:0008006" key="3">
    <source>
        <dbReference type="Google" id="ProtNLM"/>
    </source>
</evidence>
<dbReference type="AlphaFoldDB" id="A0A1B8U622"/>
<evidence type="ECO:0000313" key="1">
    <source>
        <dbReference type="EMBL" id="OBY67315.1"/>
    </source>
</evidence>